<evidence type="ECO:0000256" key="12">
    <source>
        <dbReference type="SAM" id="MobiDB-lite"/>
    </source>
</evidence>
<name>A0A9P8PIS7_9ASCO</name>
<feature type="region of interest" description="Disordered" evidence="12">
    <location>
        <begin position="1"/>
        <end position="137"/>
    </location>
</feature>
<feature type="compositionally biased region" description="Basic and acidic residues" evidence="12">
    <location>
        <begin position="40"/>
        <end position="63"/>
    </location>
</feature>
<dbReference type="Gene3D" id="3.40.50.300">
    <property type="entry name" value="P-loop containing nucleotide triphosphate hydrolases"/>
    <property type="match status" value="2"/>
</dbReference>
<evidence type="ECO:0000313" key="17">
    <source>
        <dbReference type="Proteomes" id="UP000769528"/>
    </source>
</evidence>
<comment type="subcellular location">
    <subcellularLocation>
        <location evidence="1">Nucleus</location>
    </subcellularLocation>
</comment>
<dbReference type="SMART" id="SM00490">
    <property type="entry name" value="HELICc"/>
    <property type="match status" value="1"/>
</dbReference>
<dbReference type="Pfam" id="PF00271">
    <property type="entry name" value="Helicase_C"/>
    <property type="match status" value="1"/>
</dbReference>
<dbReference type="InterPro" id="IPR011545">
    <property type="entry name" value="DEAD/DEAH_box_helicase_dom"/>
</dbReference>
<protein>
    <recommendedName>
        <fullName evidence="2">RNA helicase</fullName>
        <ecNumber evidence="2">3.6.4.13</ecNumber>
    </recommendedName>
</protein>
<evidence type="ECO:0000256" key="8">
    <source>
        <dbReference type="ARBA" id="ARBA00022884"/>
    </source>
</evidence>
<dbReference type="SUPFAM" id="SSF52540">
    <property type="entry name" value="P-loop containing nucleoside triphosphate hydrolases"/>
    <property type="match status" value="2"/>
</dbReference>
<evidence type="ECO:0000256" key="10">
    <source>
        <dbReference type="ARBA" id="ARBA00047984"/>
    </source>
</evidence>
<sequence length="826" mass="94260">MSETKEKGEINERHVVNTQQNGEAQKDPSTNNHQSVQSSEDVKKQERLKKLEAWKKKQQEKKKQQANTQKLNTVPKVAVATKAKFSFKKKVSKKEESKPIKKSALFELNEQDEEKSKKSFYIPTREESNSNEKPEDYEIPDADEVDALDAFMNEIEGNSKVQDGRQDDLIEEAEEIEETEENYEEDEANKLLKKLKSKKSRSIQIPKYDLKTLEKFPKNFLIDLNTIDQDEIINFRALNNIFINNNKINPVLNFYHFGLDTEILNVLTNQLKFENPTPIQSQTIPAIMSGNDVIGIGKTGSGKTMCYLLSMLKHIKQQRPLGKEETGPMGLILSPTRELAIQIFETIEVFLKNNSMKAICCTGGSELYKQINDLKKGVEIIVATPGRFIDLLTLNNGKLLKTNRITYVTLDEADRLFDLGFEPQINQIMKTIRPDKQCVLFSATFPKKLQDFAVKTLKKPIIIGVGNKQDVNENIKQIGKSFTTEVEKFQYLLQLLSKQPDNSKTIIFCDSQIQVNFMNNKLLEQQFDPIAIHAGLAASDRSNNLSKFKKNSKKNILICTEVLSRGLDVQNVKLVILYNAAKTFAQYVHSTGRTARGNSKGTAITLLSKDEELQAYVLMKYMKEEDLDDERILEMANNFEKDLKSGKKKISSGYGGKGLDNLEKLRDETEKTERKKLGEDQIELQKSDKIKNDDDEIENDDDDDDYEIEDPNLEIVYNDFKNDISKGLFNAKITINDLPQNVRWLATNNTALNKVIEETFTSVTYKGKYYPTGEGPKDEKDEPKLYLLIEAEKSDNVLNAIELVKNMIIDGLKKLQKDNRNGKFSL</sequence>
<comment type="caution">
    <text evidence="16">The sequence shown here is derived from an EMBL/GenBank/DDBJ whole genome shotgun (WGS) entry which is preliminary data.</text>
</comment>
<evidence type="ECO:0000256" key="11">
    <source>
        <dbReference type="PROSITE-ProRule" id="PRU00552"/>
    </source>
</evidence>
<reference evidence="16" key="2">
    <citation type="submission" date="2021-01" db="EMBL/GenBank/DDBJ databases">
        <authorList>
            <person name="Schikora-Tamarit M.A."/>
        </authorList>
    </citation>
    <scope>NUCLEOTIDE SEQUENCE</scope>
    <source>
        <strain evidence="16">CBS6341</strain>
    </source>
</reference>
<dbReference type="SMART" id="SM00487">
    <property type="entry name" value="DEXDc"/>
    <property type="match status" value="1"/>
</dbReference>
<dbReference type="Proteomes" id="UP000769528">
    <property type="component" value="Unassembled WGS sequence"/>
</dbReference>
<evidence type="ECO:0000259" key="14">
    <source>
        <dbReference type="PROSITE" id="PS51194"/>
    </source>
</evidence>
<evidence type="ECO:0000259" key="13">
    <source>
        <dbReference type="PROSITE" id="PS51192"/>
    </source>
</evidence>
<keyword evidence="17" id="KW-1185">Reference proteome</keyword>
<dbReference type="GO" id="GO:0003723">
    <property type="term" value="F:RNA binding"/>
    <property type="evidence" value="ECO:0007669"/>
    <property type="project" value="UniProtKB-KW"/>
</dbReference>
<dbReference type="PANTHER" id="PTHR47959:SF1">
    <property type="entry name" value="ATP-DEPENDENT RNA HELICASE DBPA"/>
    <property type="match status" value="1"/>
</dbReference>
<feature type="compositionally biased region" description="Basic and acidic residues" evidence="12">
    <location>
        <begin position="670"/>
        <end position="692"/>
    </location>
</feature>
<dbReference type="GO" id="GO:0016787">
    <property type="term" value="F:hydrolase activity"/>
    <property type="evidence" value="ECO:0007669"/>
    <property type="project" value="UniProtKB-KW"/>
</dbReference>
<evidence type="ECO:0000256" key="3">
    <source>
        <dbReference type="ARBA" id="ARBA00022517"/>
    </source>
</evidence>
<keyword evidence="3" id="KW-0690">Ribosome biogenesis</keyword>
<feature type="domain" description="Helicase ATP-binding" evidence="13">
    <location>
        <begin position="284"/>
        <end position="463"/>
    </location>
</feature>
<dbReference type="GO" id="GO:0005829">
    <property type="term" value="C:cytosol"/>
    <property type="evidence" value="ECO:0007669"/>
    <property type="project" value="TreeGrafter"/>
</dbReference>
<dbReference type="Pfam" id="PF23469">
    <property type="entry name" value="KH_12"/>
    <property type="match status" value="1"/>
</dbReference>
<reference evidence="16" key="1">
    <citation type="journal article" date="2021" name="Open Biol.">
        <title>Shared evolutionary footprints suggest mitochondrial oxidative damage underlies multiple complex I losses in fungi.</title>
        <authorList>
            <person name="Schikora-Tamarit M.A."/>
            <person name="Marcet-Houben M."/>
            <person name="Nosek J."/>
            <person name="Gabaldon T."/>
        </authorList>
    </citation>
    <scope>NUCLEOTIDE SEQUENCE</scope>
    <source>
        <strain evidence="16">CBS6341</strain>
    </source>
</reference>
<dbReference type="InterPro" id="IPR027417">
    <property type="entry name" value="P-loop_NTPase"/>
</dbReference>
<feature type="compositionally biased region" description="Polar residues" evidence="12">
    <location>
        <begin position="16"/>
        <end position="39"/>
    </location>
</feature>
<dbReference type="GO" id="GO:0005634">
    <property type="term" value="C:nucleus"/>
    <property type="evidence" value="ECO:0007669"/>
    <property type="project" value="UniProtKB-SubCell"/>
</dbReference>
<evidence type="ECO:0000256" key="9">
    <source>
        <dbReference type="ARBA" id="ARBA00023242"/>
    </source>
</evidence>
<feature type="short sequence motif" description="Q motif" evidence="11">
    <location>
        <begin position="252"/>
        <end position="281"/>
    </location>
</feature>
<dbReference type="AlphaFoldDB" id="A0A9P8PIS7"/>
<evidence type="ECO:0000256" key="6">
    <source>
        <dbReference type="ARBA" id="ARBA00022806"/>
    </source>
</evidence>
<evidence type="ECO:0000259" key="15">
    <source>
        <dbReference type="PROSITE" id="PS51195"/>
    </source>
</evidence>
<dbReference type="EC" id="3.6.4.13" evidence="2"/>
<dbReference type="GO" id="GO:0003724">
    <property type="term" value="F:RNA helicase activity"/>
    <property type="evidence" value="ECO:0007669"/>
    <property type="project" value="UniProtKB-EC"/>
</dbReference>
<keyword evidence="9" id="KW-0539">Nucleus</keyword>
<feature type="domain" description="DEAD-box RNA helicase Q" evidence="15">
    <location>
        <begin position="252"/>
        <end position="281"/>
    </location>
</feature>
<comment type="catalytic activity">
    <reaction evidence="10">
        <text>ATP + H2O = ADP + phosphate + H(+)</text>
        <dbReference type="Rhea" id="RHEA:13065"/>
        <dbReference type="ChEBI" id="CHEBI:15377"/>
        <dbReference type="ChEBI" id="CHEBI:15378"/>
        <dbReference type="ChEBI" id="CHEBI:30616"/>
        <dbReference type="ChEBI" id="CHEBI:43474"/>
        <dbReference type="ChEBI" id="CHEBI:456216"/>
        <dbReference type="EC" id="3.6.4.13"/>
    </reaction>
</comment>
<gene>
    <name evidence="16" type="ORF">WICMUC_004460</name>
</gene>
<dbReference type="OrthoDB" id="196131at2759"/>
<feature type="domain" description="Helicase C-terminal" evidence="14">
    <location>
        <begin position="491"/>
        <end position="644"/>
    </location>
</feature>
<proteinExistence type="predicted"/>
<feature type="compositionally biased region" description="Low complexity" evidence="12">
    <location>
        <begin position="65"/>
        <end position="84"/>
    </location>
</feature>
<dbReference type="GO" id="GO:0005524">
    <property type="term" value="F:ATP binding"/>
    <property type="evidence" value="ECO:0007669"/>
    <property type="project" value="UniProtKB-KW"/>
</dbReference>
<dbReference type="PROSITE" id="PS51194">
    <property type="entry name" value="HELICASE_CTER"/>
    <property type="match status" value="1"/>
</dbReference>
<dbReference type="InterPro" id="IPR014014">
    <property type="entry name" value="RNA_helicase_DEAD_Q_motif"/>
</dbReference>
<dbReference type="InterPro" id="IPR014001">
    <property type="entry name" value="Helicase_ATP-bd"/>
</dbReference>
<feature type="compositionally biased region" description="Basic and acidic residues" evidence="12">
    <location>
        <begin position="124"/>
        <end position="136"/>
    </location>
</feature>
<dbReference type="InterPro" id="IPR001650">
    <property type="entry name" value="Helicase_C-like"/>
</dbReference>
<evidence type="ECO:0000313" key="16">
    <source>
        <dbReference type="EMBL" id="KAH3672059.1"/>
    </source>
</evidence>
<keyword evidence="5" id="KW-0378">Hydrolase</keyword>
<keyword evidence="4" id="KW-0547">Nucleotide-binding</keyword>
<dbReference type="PROSITE" id="PS51192">
    <property type="entry name" value="HELICASE_ATP_BIND_1"/>
    <property type="match status" value="1"/>
</dbReference>
<keyword evidence="6" id="KW-0347">Helicase</keyword>
<dbReference type="InterPro" id="IPR050079">
    <property type="entry name" value="DEAD_box_RNA_helicase"/>
</dbReference>
<dbReference type="CDD" id="cd18787">
    <property type="entry name" value="SF2_C_DEAD"/>
    <property type="match status" value="1"/>
</dbReference>
<dbReference type="PROSITE" id="PS51195">
    <property type="entry name" value="Q_MOTIF"/>
    <property type="match status" value="1"/>
</dbReference>
<keyword evidence="8" id="KW-0694">RNA-binding</keyword>
<evidence type="ECO:0000256" key="7">
    <source>
        <dbReference type="ARBA" id="ARBA00022840"/>
    </source>
</evidence>
<dbReference type="EMBL" id="JAEUBF010001233">
    <property type="protein sequence ID" value="KAH3672059.1"/>
    <property type="molecule type" value="Genomic_DNA"/>
</dbReference>
<evidence type="ECO:0000256" key="2">
    <source>
        <dbReference type="ARBA" id="ARBA00012552"/>
    </source>
</evidence>
<accession>A0A9P8PIS7</accession>
<dbReference type="GO" id="GO:0006364">
    <property type="term" value="P:rRNA processing"/>
    <property type="evidence" value="ECO:0007669"/>
    <property type="project" value="UniProtKB-ARBA"/>
</dbReference>
<dbReference type="InterPro" id="IPR056149">
    <property type="entry name" value="PRP5/DDX46/KHDC4_KH"/>
</dbReference>
<feature type="compositionally biased region" description="Acidic residues" evidence="12">
    <location>
        <begin position="693"/>
        <end position="707"/>
    </location>
</feature>
<organism evidence="16 17">
    <name type="scientific">Wickerhamomyces mucosus</name>
    <dbReference type="NCBI Taxonomy" id="1378264"/>
    <lineage>
        <taxon>Eukaryota</taxon>
        <taxon>Fungi</taxon>
        <taxon>Dikarya</taxon>
        <taxon>Ascomycota</taxon>
        <taxon>Saccharomycotina</taxon>
        <taxon>Saccharomycetes</taxon>
        <taxon>Phaffomycetales</taxon>
        <taxon>Wickerhamomycetaceae</taxon>
        <taxon>Wickerhamomyces</taxon>
    </lineage>
</organism>
<keyword evidence="7" id="KW-0067">ATP-binding</keyword>
<feature type="region of interest" description="Disordered" evidence="12">
    <location>
        <begin position="670"/>
        <end position="707"/>
    </location>
</feature>
<evidence type="ECO:0000256" key="5">
    <source>
        <dbReference type="ARBA" id="ARBA00022801"/>
    </source>
</evidence>
<dbReference type="Pfam" id="PF00270">
    <property type="entry name" value="DEAD"/>
    <property type="match status" value="1"/>
</dbReference>
<feature type="compositionally biased region" description="Basic and acidic residues" evidence="12">
    <location>
        <begin position="1"/>
        <end position="15"/>
    </location>
</feature>
<evidence type="ECO:0000256" key="4">
    <source>
        <dbReference type="ARBA" id="ARBA00022741"/>
    </source>
</evidence>
<dbReference type="PANTHER" id="PTHR47959">
    <property type="entry name" value="ATP-DEPENDENT RNA HELICASE RHLE-RELATED"/>
    <property type="match status" value="1"/>
</dbReference>
<evidence type="ECO:0000256" key="1">
    <source>
        <dbReference type="ARBA" id="ARBA00004123"/>
    </source>
</evidence>